<dbReference type="RefSeq" id="WP_078063778.1">
    <property type="nucleotide sequence ID" value="NZ_CP014206.1"/>
</dbReference>
<keyword evidence="1" id="KW-0812">Transmembrane</keyword>
<dbReference type="InterPro" id="IPR001646">
    <property type="entry name" value="5peptide_repeat"/>
</dbReference>
<evidence type="ECO:0000313" key="2">
    <source>
        <dbReference type="EMBL" id="TDT88629.1"/>
    </source>
</evidence>
<dbReference type="Gene3D" id="2.160.20.80">
    <property type="entry name" value="E3 ubiquitin-protein ligase SopA"/>
    <property type="match status" value="1"/>
</dbReference>
<keyword evidence="1" id="KW-0472">Membrane</keyword>
<proteinExistence type="predicted"/>
<feature type="transmembrane region" description="Helical" evidence="1">
    <location>
        <begin position="358"/>
        <end position="379"/>
    </location>
</feature>
<keyword evidence="1" id="KW-1133">Transmembrane helix</keyword>
<dbReference type="Pfam" id="PF13576">
    <property type="entry name" value="Pentapeptide_3"/>
    <property type="match status" value="1"/>
</dbReference>
<organism evidence="2 3">
    <name type="scientific">Pseudodesulfovibrio indicus</name>
    <dbReference type="NCBI Taxonomy" id="1716143"/>
    <lineage>
        <taxon>Bacteria</taxon>
        <taxon>Pseudomonadati</taxon>
        <taxon>Thermodesulfobacteriota</taxon>
        <taxon>Desulfovibrionia</taxon>
        <taxon>Desulfovibrionales</taxon>
        <taxon>Desulfovibrionaceae</taxon>
    </lineage>
</organism>
<protein>
    <submittedName>
        <fullName evidence="2">Pentapeptide repeat protein</fullName>
    </submittedName>
</protein>
<dbReference type="Proteomes" id="UP000295506">
    <property type="component" value="Unassembled WGS sequence"/>
</dbReference>
<reference evidence="2 3" key="1">
    <citation type="submission" date="2019-03" db="EMBL/GenBank/DDBJ databases">
        <title>Genomic Encyclopedia of Type Strains, Phase IV (KMG-IV): sequencing the most valuable type-strain genomes for metagenomic binning, comparative biology and taxonomic classification.</title>
        <authorList>
            <person name="Goeker M."/>
        </authorList>
    </citation>
    <scope>NUCLEOTIDE SEQUENCE [LARGE SCALE GENOMIC DNA]</scope>
    <source>
        <strain evidence="2 3">DSM 101483</strain>
    </source>
</reference>
<evidence type="ECO:0000256" key="1">
    <source>
        <dbReference type="SAM" id="Phobius"/>
    </source>
</evidence>
<sequence length="445" mass="51625">MPCCMCEEYGWEDPQAVVFRDLESVKDYCLFHAPVERKGVTVREFNERVADRIQAIVDFDDEDVLCDFSGAVFPGNICFMSECNIPWVSFKNAHFLGTVSVYGCSFESDVDFSDALFLEEVDFQESTFNGTVDFAGAKFFNNAFFEGATMHGYADFMNSSFLGDVDFYDTTFRDGVAFCHVEFGGKVVFWNTLFSNEVKFMKTKFSVQGAVFQTIQFEGSVEFTNISTINKTILSFINCKISHSEILIQDCDPRCCDFTMQRDLRNIHFINSPWDIMGRVKASAEEQEGNLQLVRDFYQRMKAKYKTENNEYEASKWHVAEKESQLKLLGRKDGSRFLRDVLWLYKYSSGFGEDPRQAFWVLLMLLVLPLLFLVCIELSNNFVWWGFDHSRIDAVFTEWLKFIPLTRAADKNELGLLYAFMVFWQLLITIQTALFVFALRNNFRR</sequence>
<accession>A0AA94PVU1</accession>
<evidence type="ECO:0000313" key="3">
    <source>
        <dbReference type="Proteomes" id="UP000295506"/>
    </source>
</evidence>
<gene>
    <name evidence="2" type="ORF">EDC59_10530</name>
</gene>
<dbReference type="AlphaFoldDB" id="A0AA94PVU1"/>
<dbReference type="EMBL" id="SOBK01000005">
    <property type="protein sequence ID" value="TDT88629.1"/>
    <property type="molecule type" value="Genomic_DNA"/>
</dbReference>
<name>A0AA94PVU1_9BACT</name>
<feature type="transmembrane region" description="Helical" evidence="1">
    <location>
        <begin position="416"/>
        <end position="439"/>
    </location>
</feature>
<comment type="caution">
    <text evidence="2">The sequence shown here is derived from an EMBL/GenBank/DDBJ whole genome shotgun (WGS) entry which is preliminary data.</text>
</comment>